<dbReference type="FunFam" id="3.40.50.300:FF:000002">
    <property type="entry name" value="ATP synthase subunit alpha"/>
    <property type="match status" value="1"/>
</dbReference>
<evidence type="ECO:0000256" key="8">
    <source>
        <dbReference type="ARBA" id="ARBA00022967"/>
    </source>
</evidence>
<evidence type="ECO:0000256" key="14">
    <source>
        <dbReference type="HAMAP-Rule" id="MF_01346"/>
    </source>
</evidence>
<dbReference type="Proteomes" id="UP000237662">
    <property type="component" value="Unassembled WGS sequence"/>
</dbReference>
<dbReference type="CDD" id="cd18113">
    <property type="entry name" value="ATP-synt_F1_alpha_C"/>
    <property type="match status" value="1"/>
</dbReference>
<dbReference type="InterPro" id="IPR033732">
    <property type="entry name" value="ATP_synth_F1_a_nt-bd_dom"/>
</dbReference>
<evidence type="ECO:0000256" key="3">
    <source>
        <dbReference type="ARBA" id="ARBA00008936"/>
    </source>
</evidence>
<evidence type="ECO:0000259" key="17">
    <source>
        <dbReference type="Pfam" id="PF02874"/>
    </source>
</evidence>
<dbReference type="InterPro" id="IPR005294">
    <property type="entry name" value="ATP_synth_F1_asu"/>
</dbReference>
<comment type="caution">
    <text evidence="18">The sequence shown here is derived from an EMBL/GenBank/DDBJ whole genome shotgun (WGS) entry which is preliminary data.</text>
</comment>
<keyword evidence="5 14" id="KW-0547">Nucleotide-binding</keyword>
<dbReference type="GO" id="GO:0043531">
    <property type="term" value="F:ADP binding"/>
    <property type="evidence" value="ECO:0007669"/>
    <property type="project" value="TreeGrafter"/>
</dbReference>
<name>A0A2S6I544_9BACT</name>
<organism evidence="18 19">
    <name type="scientific">Neolewinella xylanilytica</name>
    <dbReference type="NCBI Taxonomy" id="1514080"/>
    <lineage>
        <taxon>Bacteria</taxon>
        <taxon>Pseudomonadati</taxon>
        <taxon>Bacteroidota</taxon>
        <taxon>Saprospiria</taxon>
        <taxon>Saprospirales</taxon>
        <taxon>Lewinellaceae</taxon>
        <taxon>Neolewinella</taxon>
    </lineage>
</organism>
<feature type="site" description="Required for activity" evidence="14">
    <location>
        <position position="389"/>
    </location>
</feature>
<dbReference type="Gene3D" id="1.20.150.20">
    <property type="entry name" value="ATP synthase alpha/beta chain, C-terminal domain"/>
    <property type="match status" value="1"/>
</dbReference>
<evidence type="ECO:0000256" key="11">
    <source>
        <dbReference type="ARBA" id="ARBA00023196"/>
    </source>
</evidence>
<evidence type="ECO:0000256" key="1">
    <source>
        <dbReference type="ARBA" id="ARBA00003784"/>
    </source>
</evidence>
<feature type="domain" description="ATP synthase alpha subunit C-terminal" evidence="16">
    <location>
        <begin position="398"/>
        <end position="521"/>
    </location>
</feature>
<keyword evidence="6 14" id="KW-0375">Hydrogen ion transport</keyword>
<dbReference type="InterPro" id="IPR020003">
    <property type="entry name" value="ATPase_a/bsu_AS"/>
</dbReference>
<dbReference type="FunFam" id="2.40.30.20:FF:000001">
    <property type="entry name" value="ATP synthase subunit alpha"/>
    <property type="match status" value="1"/>
</dbReference>
<keyword evidence="19" id="KW-1185">Reference proteome</keyword>
<keyword evidence="4 14" id="KW-0813">Transport</keyword>
<dbReference type="SUPFAM" id="SSF50615">
    <property type="entry name" value="N-terminal domain of alpha and beta subunits of F1 ATP synthase"/>
    <property type="match status" value="1"/>
</dbReference>
<dbReference type="EMBL" id="PTJC01000006">
    <property type="protein sequence ID" value="PPK86288.1"/>
    <property type="molecule type" value="Genomic_DNA"/>
</dbReference>
<feature type="domain" description="ATPase F1/V1/A1 complex alpha/beta subunit N-terminal" evidence="17">
    <location>
        <begin position="27"/>
        <end position="93"/>
    </location>
</feature>
<evidence type="ECO:0000313" key="18">
    <source>
        <dbReference type="EMBL" id="PPK86288.1"/>
    </source>
</evidence>
<comment type="subcellular location">
    <subcellularLocation>
        <location evidence="14">Cell membrane</location>
        <topology evidence="14">Peripheral membrane protein</topology>
    </subcellularLocation>
    <subcellularLocation>
        <location evidence="2">Membrane</location>
        <topology evidence="2">Peripheral membrane protein</topology>
    </subcellularLocation>
</comment>
<evidence type="ECO:0000256" key="2">
    <source>
        <dbReference type="ARBA" id="ARBA00004170"/>
    </source>
</evidence>
<keyword evidence="12 14" id="KW-0066">ATP synthesis</keyword>
<evidence type="ECO:0000256" key="6">
    <source>
        <dbReference type="ARBA" id="ARBA00022781"/>
    </source>
</evidence>
<dbReference type="InterPro" id="IPR023366">
    <property type="entry name" value="ATP_synth_asu-like_sf"/>
</dbReference>
<keyword evidence="10 14" id="KW-0472">Membrane</keyword>
<evidence type="ECO:0000256" key="10">
    <source>
        <dbReference type="ARBA" id="ARBA00023136"/>
    </source>
</evidence>
<dbReference type="HAMAP" id="MF_01346">
    <property type="entry name" value="ATP_synth_alpha_bact"/>
    <property type="match status" value="1"/>
</dbReference>
<keyword evidence="14" id="KW-1003">Cell membrane</keyword>
<accession>A0A2S6I544</accession>
<feature type="domain" description="ATPase F1/V1/A1 complex alpha/beta subunit nucleotide-binding" evidence="15">
    <location>
        <begin position="151"/>
        <end position="391"/>
    </location>
</feature>
<dbReference type="Pfam" id="PF00006">
    <property type="entry name" value="ATP-synt_ab"/>
    <property type="match status" value="1"/>
</dbReference>
<evidence type="ECO:0000256" key="5">
    <source>
        <dbReference type="ARBA" id="ARBA00022741"/>
    </source>
</evidence>
<dbReference type="GO" id="GO:0005886">
    <property type="term" value="C:plasma membrane"/>
    <property type="evidence" value="ECO:0007669"/>
    <property type="project" value="UniProtKB-SubCell"/>
</dbReference>
<dbReference type="OrthoDB" id="9803053at2"/>
<dbReference type="NCBIfam" id="TIGR00962">
    <property type="entry name" value="atpA"/>
    <property type="match status" value="1"/>
</dbReference>
<evidence type="ECO:0000313" key="19">
    <source>
        <dbReference type="Proteomes" id="UP000237662"/>
    </source>
</evidence>
<dbReference type="Gene3D" id="2.40.30.20">
    <property type="match status" value="1"/>
</dbReference>
<keyword evidence="11 14" id="KW-0139">CF(1)</keyword>
<dbReference type="GO" id="GO:0005524">
    <property type="term" value="F:ATP binding"/>
    <property type="evidence" value="ECO:0007669"/>
    <property type="project" value="UniProtKB-UniRule"/>
</dbReference>
<feature type="binding site" evidence="14">
    <location>
        <begin position="171"/>
        <end position="178"/>
    </location>
    <ligand>
        <name>ATP</name>
        <dbReference type="ChEBI" id="CHEBI:30616"/>
    </ligand>
</feature>
<dbReference type="FunFam" id="1.20.150.20:FF:000001">
    <property type="entry name" value="ATP synthase subunit alpha"/>
    <property type="match status" value="1"/>
</dbReference>
<evidence type="ECO:0000256" key="4">
    <source>
        <dbReference type="ARBA" id="ARBA00022448"/>
    </source>
</evidence>
<evidence type="ECO:0000259" key="15">
    <source>
        <dbReference type="Pfam" id="PF00006"/>
    </source>
</evidence>
<comment type="similarity">
    <text evidence="3 14">Belongs to the ATPase alpha/beta chains family.</text>
</comment>
<sequence length="528" mass="57204">MADVKPDEISAILKQQLSGFDTATELEEYGTVLQVGDGIARVYGLSNAQAGELVTFETGTEAIVLNLEEDNVGVVLMGGATGIHEGSRVSRTGRIASINVGEGMVGRVVNALGQPIDGKGDIPGTTYNMPLERKAPGVIYRQPVNEPLQTGVKAIDAMIPIGRGQRELIIGDRQTGKSAIAIDTILNQREFFERGEPVYCIYVACGQKASTVAQVAKTLEDNGAMDYSIIVAASAAEPAPLQFYAPFAGAAIGEYFRDTGRPALIIYDDLSKQAVAYREVSLLLRRPPGREAYPGDVFYLHSRLLERAAKVINDDAIAQSMNDLPQSLVDAGIVKGGGSLTALPIIETQAGDVSAYIPTNVISITDGQIFLESSLFNNGIRPAINVGVSVSRVGGSAQIKPMKKVSGTLKLDQASYRELEAFSKFGSDLDPSTMAILDKGQRNVEILKQPQYSPVPVEKQVAIIYLGTKNLMREVPVDRVKEFEHLFLGELGRKYPEVLENIRARKYQDEDLQKIESLAKELTPQFKK</sequence>
<dbReference type="SUPFAM" id="SSF52540">
    <property type="entry name" value="P-loop containing nucleoside triphosphate hydrolases"/>
    <property type="match status" value="1"/>
</dbReference>
<dbReference type="SUPFAM" id="SSF47917">
    <property type="entry name" value="C-terminal domain of alpha and beta subunits of F1 ATP synthase"/>
    <property type="match status" value="1"/>
</dbReference>
<dbReference type="PANTHER" id="PTHR48082:SF2">
    <property type="entry name" value="ATP SYNTHASE SUBUNIT ALPHA, MITOCHONDRIAL"/>
    <property type="match status" value="1"/>
</dbReference>
<evidence type="ECO:0000256" key="12">
    <source>
        <dbReference type="ARBA" id="ARBA00023310"/>
    </source>
</evidence>
<dbReference type="AlphaFoldDB" id="A0A2S6I544"/>
<dbReference type="RefSeq" id="WP_104420733.1">
    <property type="nucleotide sequence ID" value="NZ_PTJC01000006.1"/>
</dbReference>
<evidence type="ECO:0000256" key="7">
    <source>
        <dbReference type="ARBA" id="ARBA00022840"/>
    </source>
</evidence>
<dbReference type="PANTHER" id="PTHR48082">
    <property type="entry name" value="ATP SYNTHASE SUBUNIT ALPHA, MITOCHONDRIAL"/>
    <property type="match status" value="1"/>
</dbReference>
<dbReference type="PIRSF" id="PIRSF039088">
    <property type="entry name" value="F_ATPase_subunit_alpha"/>
    <property type="match status" value="1"/>
</dbReference>
<dbReference type="GO" id="GO:0046933">
    <property type="term" value="F:proton-transporting ATP synthase activity, rotational mechanism"/>
    <property type="evidence" value="ECO:0007669"/>
    <property type="project" value="UniProtKB-UniRule"/>
</dbReference>
<dbReference type="InterPro" id="IPR036121">
    <property type="entry name" value="ATPase_F1/V1/A1_a/bsu_N_sf"/>
</dbReference>
<dbReference type="CDD" id="cd01132">
    <property type="entry name" value="F1-ATPase_alpha_CD"/>
    <property type="match status" value="1"/>
</dbReference>
<dbReference type="InterPro" id="IPR004100">
    <property type="entry name" value="ATPase_F1/V1/A1_a/bsu_N"/>
</dbReference>
<dbReference type="CDD" id="cd18116">
    <property type="entry name" value="ATP-synt_F1_alpha_N"/>
    <property type="match status" value="1"/>
</dbReference>
<protein>
    <recommendedName>
        <fullName evidence="14">ATP synthase subunit alpha</fullName>
        <ecNumber evidence="14">7.1.2.2</ecNumber>
    </recommendedName>
    <alternativeName>
        <fullName evidence="14">ATP synthase F1 sector subunit alpha</fullName>
    </alternativeName>
    <alternativeName>
        <fullName evidence="14">F-ATPase subunit alpha</fullName>
    </alternativeName>
</protein>
<dbReference type="InterPro" id="IPR038376">
    <property type="entry name" value="ATP_synth_asu_C_sf"/>
</dbReference>
<evidence type="ECO:0000256" key="13">
    <source>
        <dbReference type="ARBA" id="ARBA00026013"/>
    </source>
</evidence>
<proteinExistence type="inferred from homology"/>
<dbReference type="GO" id="GO:0045259">
    <property type="term" value="C:proton-transporting ATP synthase complex"/>
    <property type="evidence" value="ECO:0007669"/>
    <property type="project" value="UniProtKB-KW"/>
</dbReference>
<comment type="function">
    <text evidence="1 14">Produces ATP from ADP in the presence of a proton gradient across the membrane. The alpha chain is a regulatory subunit.</text>
</comment>
<keyword evidence="8 14" id="KW-1278">Translocase</keyword>
<dbReference type="Pfam" id="PF02874">
    <property type="entry name" value="ATP-synt_ab_N"/>
    <property type="match status" value="1"/>
</dbReference>
<dbReference type="Pfam" id="PF00306">
    <property type="entry name" value="ATP-synt_ab_C"/>
    <property type="match status" value="1"/>
</dbReference>
<dbReference type="NCBIfam" id="NF009884">
    <property type="entry name" value="PRK13343.1"/>
    <property type="match status" value="1"/>
</dbReference>
<keyword evidence="9 14" id="KW-0406">Ion transport</keyword>
<evidence type="ECO:0000256" key="9">
    <source>
        <dbReference type="ARBA" id="ARBA00023065"/>
    </source>
</evidence>
<evidence type="ECO:0000259" key="16">
    <source>
        <dbReference type="Pfam" id="PF00306"/>
    </source>
</evidence>
<comment type="subunit">
    <text evidence="13">F-type ATPases have 2 components, CF(1) - the catalytic core - and CF(0) - the membrane proton channel. CF(1) has five subunits: alpha(3), beta(3), gamma(1), delta(1), epsilon(1). CF(0) has four main subunits: a(1), b(1), b'(1) and c(9-12).</text>
</comment>
<dbReference type="Gene3D" id="3.40.50.300">
    <property type="entry name" value="P-loop containing nucleotide triphosphate hydrolases"/>
    <property type="match status" value="1"/>
</dbReference>
<dbReference type="PROSITE" id="PS00152">
    <property type="entry name" value="ATPASE_ALPHA_BETA"/>
    <property type="match status" value="1"/>
</dbReference>
<reference evidence="18 19" key="1">
    <citation type="submission" date="2018-02" db="EMBL/GenBank/DDBJ databases">
        <title>Genomic Encyclopedia of Archaeal and Bacterial Type Strains, Phase II (KMG-II): from individual species to whole genera.</title>
        <authorList>
            <person name="Goeker M."/>
        </authorList>
    </citation>
    <scope>NUCLEOTIDE SEQUENCE [LARGE SCALE GENOMIC DNA]</scope>
    <source>
        <strain evidence="18 19">DSM 29526</strain>
    </source>
</reference>
<keyword evidence="7 14" id="KW-0067">ATP-binding</keyword>
<comment type="catalytic activity">
    <reaction evidence="14">
        <text>ATP + H2O + 4 H(+)(in) = ADP + phosphate + 5 H(+)(out)</text>
        <dbReference type="Rhea" id="RHEA:57720"/>
        <dbReference type="ChEBI" id="CHEBI:15377"/>
        <dbReference type="ChEBI" id="CHEBI:15378"/>
        <dbReference type="ChEBI" id="CHEBI:30616"/>
        <dbReference type="ChEBI" id="CHEBI:43474"/>
        <dbReference type="ChEBI" id="CHEBI:456216"/>
        <dbReference type="EC" id="7.1.2.2"/>
    </reaction>
</comment>
<dbReference type="InterPro" id="IPR000793">
    <property type="entry name" value="ATP_synth_asu_C"/>
</dbReference>
<gene>
    <name evidence="14" type="primary">atpA</name>
    <name evidence="18" type="ORF">CLV84_3211</name>
</gene>
<dbReference type="EC" id="7.1.2.2" evidence="14"/>
<dbReference type="InterPro" id="IPR027417">
    <property type="entry name" value="P-loop_NTPase"/>
</dbReference>
<dbReference type="InterPro" id="IPR000194">
    <property type="entry name" value="ATPase_F1/V1/A1_a/bsu_nucl-bd"/>
</dbReference>